<reference evidence="10" key="1">
    <citation type="submission" date="2021-11" db="EMBL/GenBank/DDBJ databases">
        <authorList>
            <person name="Schell T."/>
        </authorList>
    </citation>
    <scope>NUCLEOTIDE SEQUENCE</scope>
    <source>
        <strain evidence="10">M5</strain>
    </source>
</reference>
<dbReference type="AlphaFoldDB" id="A0A8J2S0W0"/>
<evidence type="ECO:0000256" key="1">
    <source>
        <dbReference type="ARBA" id="ARBA00004123"/>
    </source>
</evidence>
<proteinExistence type="inferred from homology"/>
<evidence type="ECO:0000256" key="3">
    <source>
        <dbReference type="ARBA" id="ARBA00022574"/>
    </source>
</evidence>
<keyword evidence="3" id="KW-0853">WD repeat</keyword>
<evidence type="ECO:0000259" key="9">
    <source>
        <dbReference type="Pfam" id="PF20718"/>
    </source>
</evidence>
<keyword evidence="4" id="KW-0677">Repeat</keyword>
<keyword evidence="7" id="KW-0804">Transcription</keyword>
<keyword evidence="11" id="KW-1185">Reference proteome</keyword>
<dbReference type="PANTHER" id="PTHR13224">
    <property type="entry name" value="THYROID HORMONE RECEPTOR-ASSOCIATED PROTEIN-RELATED"/>
    <property type="match status" value="1"/>
</dbReference>
<comment type="caution">
    <text evidence="10">The sequence shown here is derived from an EMBL/GenBank/DDBJ whole genome shotgun (WGS) entry which is preliminary data.</text>
</comment>
<dbReference type="GO" id="GO:0016592">
    <property type="term" value="C:mediator complex"/>
    <property type="evidence" value="ECO:0007669"/>
    <property type="project" value="TreeGrafter"/>
</dbReference>
<gene>
    <name evidence="10" type="ORF">DGAL_LOCUS16181</name>
</gene>
<accession>A0A8J2S0W0</accession>
<dbReference type="Pfam" id="PF20718">
    <property type="entry name" value="Med16_bridge"/>
    <property type="match status" value="1"/>
</dbReference>
<keyword evidence="8" id="KW-0539">Nucleus</keyword>
<protein>
    <recommendedName>
        <fullName evidence="9">Mediator of RNA polymerase II transcription subunit 16 central helical bridge domain-containing protein</fullName>
    </recommendedName>
</protein>
<dbReference type="Proteomes" id="UP000789390">
    <property type="component" value="Unassembled WGS sequence"/>
</dbReference>
<organism evidence="10 11">
    <name type="scientific">Daphnia galeata</name>
    <dbReference type="NCBI Taxonomy" id="27404"/>
    <lineage>
        <taxon>Eukaryota</taxon>
        <taxon>Metazoa</taxon>
        <taxon>Ecdysozoa</taxon>
        <taxon>Arthropoda</taxon>
        <taxon>Crustacea</taxon>
        <taxon>Branchiopoda</taxon>
        <taxon>Diplostraca</taxon>
        <taxon>Cladocera</taxon>
        <taxon>Anomopoda</taxon>
        <taxon>Daphniidae</taxon>
        <taxon>Daphnia</taxon>
    </lineage>
</organism>
<dbReference type="PANTHER" id="PTHR13224:SF6">
    <property type="entry name" value="MEDIATOR OF RNA POLYMERASE II TRANSCRIPTION SUBUNIT 16"/>
    <property type="match status" value="1"/>
</dbReference>
<dbReference type="SUPFAM" id="SSF50978">
    <property type="entry name" value="WD40 repeat-like"/>
    <property type="match status" value="1"/>
</dbReference>
<evidence type="ECO:0000256" key="8">
    <source>
        <dbReference type="ARBA" id="ARBA00023242"/>
    </source>
</evidence>
<evidence type="ECO:0000256" key="5">
    <source>
        <dbReference type="ARBA" id="ARBA00023015"/>
    </source>
</evidence>
<sequence length="550" mass="61244">MDLISVVRRRHYEESPRKRQRLNVGHPPWENESDIGVTYNVIAFACYGKLKNSRPTVSPTDQNMNVVVCDANTPWDTHVVKSCVAQVTVLEWDQSGHYLLIGDTAGNAEIWTTLTHLLNEWTRVANICIPDEPIQAGTFFFNGKKIYFSIAKTEKVYLTWTNMKPTIRGFGGRPLQGFLVVGMTGLVQAFVMGGTKGKTTNVEILCGIRLAYSFGDLAWTKDGEILAVACTGIPLDPIVYCKLTIQKDDGVEFSCLLDEYRLRSETLTGLFPLQSGANEMRFTEDPSGIFLVVNGMTWGTLQYWELSEVERTIHSLFSTSAAMSRYLQWQCMSVFNCNSRITYVCPSRNVWVNGKESGSPPQHHLVIATACGELLCLHRESMKQIGRNVNLSITISSACFTATGNALIAFDNTATMFICKLSPITDPGVPVTIPYALMSLEYCLLTGIDYWDVLIGLRSTMLDSLCERLTDSFNQQSIGLQQLLQYRLLNIKLAIFRLGPTASSKAGLQYGIIMLNSSVYSALKSLLRPPPELFNQDRAPADSLTVRHAT</sequence>
<name>A0A8J2S0W0_9CRUS</name>
<dbReference type="GO" id="GO:0045893">
    <property type="term" value="P:positive regulation of DNA-templated transcription"/>
    <property type="evidence" value="ECO:0007669"/>
    <property type="project" value="TreeGrafter"/>
</dbReference>
<evidence type="ECO:0000313" key="11">
    <source>
        <dbReference type="Proteomes" id="UP000789390"/>
    </source>
</evidence>
<dbReference type="OrthoDB" id="10018574at2759"/>
<feature type="domain" description="Mediator of RNA polymerase II transcription subunit 16 central helical bridge" evidence="9">
    <location>
        <begin position="440"/>
        <end position="546"/>
    </location>
</feature>
<evidence type="ECO:0000256" key="2">
    <source>
        <dbReference type="ARBA" id="ARBA00006543"/>
    </source>
</evidence>
<keyword evidence="5" id="KW-0805">Transcription regulation</keyword>
<evidence type="ECO:0000256" key="6">
    <source>
        <dbReference type="ARBA" id="ARBA00023159"/>
    </source>
</evidence>
<dbReference type="InterPro" id="IPR048338">
    <property type="entry name" value="Mediator_Med16"/>
</dbReference>
<dbReference type="InterPro" id="IPR048616">
    <property type="entry name" value="MED16_bridge"/>
</dbReference>
<comment type="subcellular location">
    <subcellularLocation>
        <location evidence="1">Nucleus</location>
    </subcellularLocation>
</comment>
<keyword evidence="6" id="KW-0010">Activator</keyword>
<dbReference type="EMBL" id="CAKKLH010000326">
    <property type="protein sequence ID" value="CAH0112462.1"/>
    <property type="molecule type" value="Genomic_DNA"/>
</dbReference>
<evidence type="ECO:0000256" key="7">
    <source>
        <dbReference type="ARBA" id="ARBA00023163"/>
    </source>
</evidence>
<evidence type="ECO:0000256" key="4">
    <source>
        <dbReference type="ARBA" id="ARBA00022737"/>
    </source>
</evidence>
<evidence type="ECO:0000313" key="10">
    <source>
        <dbReference type="EMBL" id="CAH0112462.1"/>
    </source>
</evidence>
<comment type="similarity">
    <text evidence="2">Belongs to the Mediator complex subunit 16 family.</text>
</comment>
<dbReference type="InterPro" id="IPR036322">
    <property type="entry name" value="WD40_repeat_dom_sf"/>
</dbReference>